<dbReference type="InterPro" id="IPR011990">
    <property type="entry name" value="TPR-like_helical_dom_sf"/>
</dbReference>
<evidence type="ECO:0000256" key="1">
    <source>
        <dbReference type="PROSITE-ProRule" id="PRU00339"/>
    </source>
</evidence>
<dbReference type="SUPFAM" id="SSF48452">
    <property type="entry name" value="TPR-like"/>
    <property type="match status" value="2"/>
</dbReference>
<dbReference type="Gene3D" id="1.25.40.10">
    <property type="entry name" value="Tetratricopeptide repeat domain"/>
    <property type="match status" value="2"/>
</dbReference>
<sequence>MTTEQIPTNSAIAELLKLASNHMESCDYDVAYNLCNQALEKDSNNLDALEMTGVVELELGNFESAREHLLKAVSLSPDQGYSKYMYLGQLSHELESIGFFSRGVELMGEELKTLQENSPEALELARRISSALCSMAEIYLTDCCFEPNAESQCETFVSSAITVDPSNPEVYQTLASIRLSQQRNDEAKEAVEKSMSLWIKLEPGHPGIPNYDARIGLVKLLMEMGLFEGALNVLEGLQKEDDEVVELWYLYGWAYYLLGEDKSDEEKVGNWEDARECLESAIKYYHKLQSEDEGILQHCQELLQVIIGVVGPSVEEEEEIVDGDIEFGSDDEMEE</sequence>
<gene>
    <name evidence="2" type="ORF">K7432_002197</name>
</gene>
<feature type="repeat" description="TPR" evidence="1">
    <location>
        <begin position="46"/>
        <end position="79"/>
    </location>
</feature>
<comment type="caution">
    <text evidence="2">The sequence shown here is derived from an EMBL/GenBank/DDBJ whole genome shotgun (WGS) entry which is preliminary data.</text>
</comment>
<dbReference type="Pfam" id="PF13181">
    <property type="entry name" value="TPR_8"/>
    <property type="match status" value="1"/>
</dbReference>
<dbReference type="InterPro" id="IPR019734">
    <property type="entry name" value="TPR_rpt"/>
</dbReference>
<keyword evidence="1" id="KW-0802">TPR repeat</keyword>
<protein>
    <submittedName>
        <fullName evidence="2">Uncharacterized protein</fullName>
    </submittedName>
</protein>
<keyword evidence="3" id="KW-1185">Reference proteome</keyword>
<dbReference type="PANTHER" id="PTHR28654:SF1">
    <property type="entry name" value="AXIN INTERACTOR, DORSALIZATION-ASSOCIATED PROTEIN"/>
    <property type="match status" value="1"/>
</dbReference>
<evidence type="ECO:0000313" key="2">
    <source>
        <dbReference type="EMBL" id="KAK9723041.1"/>
    </source>
</evidence>
<dbReference type="Proteomes" id="UP001479436">
    <property type="component" value="Unassembled WGS sequence"/>
</dbReference>
<evidence type="ECO:0000313" key="3">
    <source>
        <dbReference type="Proteomes" id="UP001479436"/>
    </source>
</evidence>
<name>A0ABR2W869_9FUNG</name>
<accession>A0ABR2W869</accession>
<proteinExistence type="predicted"/>
<dbReference type="PANTHER" id="PTHR28654">
    <property type="entry name" value="AXIN INTERACTOR, DORSALIZATION-ASSOCIATED PROTEIN"/>
    <property type="match status" value="1"/>
</dbReference>
<dbReference type="Pfam" id="PF13432">
    <property type="entry name" value="TPR_16"/>
    <property type="match status" value="2"/>
</dbReference>
<dbReference type="PROSITE" id="PS50005">
    <property type="entry name" value="TPR"/>
    <property type="match status" value="1"/>
</dbReference>
<dbReference type="SMART" id="SM00028">
    <property type="entry name" value="TPR"/>
    <property type="match status" value="4"/>
</dbReference>
<reference evidence="2 3" key="1">
    <citation type="submission" date="2023-04" db="EMBL/GenBank/DDBJ databases">
        <title>Genome of Basidiobolus ranarum AG-B5.</title>
        <authorList>
            <person name="Stajich J.E."/>
            <person name="Carter-House D."/>
            <person name="Gryganskyi A."/>
        </authorList>
    </citation>
    <scope>NUCLEOTIDE SEQUENCE [LARGE SCALE GENOMIC DNA]</scope>
    <source>
        <strain evidence="2 3">AG-B5</strain>
    </source>
</reference>
<organism evidence="2 3">
    <name type="scientific">Basidiobolus ranarum</name>
    <dbReference type="NCBI Taxonomy" id="34480"/>
    <lineage>
        <taxon>Eukaryota</taxon>
        <taxon>Fungi</taxon>
        <taxon>Fungi incertae sedis</taxon>
        <taxon>Zoopagomycota</taxon>
        <taxon>Entomophthoromycotina</taxon>
        <taxon>Basidiobolomycetes</taxon>
        <taxon>Basidiobolales</taxon>
        <taxon>Basidiobolaceae</taxon>
        <taxon>Basidiobolus</taxon>
    </lineage>
</organism>
<dbReference type="CDD" id="cd24142">
    <property type="entry name" value="ACL4-like"/>
    <property type="match status" value="1"/>
</dbReference>
<dbReference type="EMBL" id="JASJQH010006932">
    <property type="protein sequence ID" value="KAK9723041.1"/>
    <property type="molecule type" value="Genomic_DNA"/>
</dbReference>